<evidence type="ECO:0000313" key="2">
    <source>
        <dbReference type="EMBL" id="CAK9268066.1"/>
    </source>
</evidence>
<gene>
    <name evidence="2" type="ORF">CSSPJE1EN1_LOCUS13544</name>
</gene>
<feature type="region of interest" description="Disordered" evidence="1">
    <location>
        <begin position="79"/>
        <end position="102"/>
    </location>
</feature>
<feature type="non-terminal residue" evidence="2">
    <location>
        <position position="293"/>
    </location>
</feature>
<keyword evidence="3" id="KW-1185">Reference proteome</keyword>
<sequence>MASGVRVAMITRFFSVDKRFEEEKAADRKSALAKWRAEENATGRLARKKEAEAAAEAKRLASKRPVGRPKKVRQAQAVLVGQEGEEGNLEDGGEEPPAKKKRGPYTNWFVPDLWNFIFAAVKKHPRNLYDALFSLQHNKKPGRLGSPFDKLTVQTLKGWFEKNEEGVFVVKRKVADYIALQNARKASHKPRPTGIFTEFPETFELVCKTLKGVRDAGQPLDGGIIQGIMQGCIHQSAPEMFQRTVTGKRGEDVKFSVSKTFGKAFVRKHLGWTWRRVTTVASKLSKDWEKQGD</sequence>
<dbReference type="EMBL" id="OZ020097">
    <property type="protein sequence ID" value="CAK9268066.1"/>
    <property type="molecule type" value="Genomic_DNA"/>
</dbReference>
<evidence type="ECO:0000256" key="1">
    <source>
        <dbReference type="SAM" id="MobiDB-lite"/>
    </source>
</evidence>
<organism evidence="2 3">
    <name type="scientific">Sphagnum jensenii</name>
    <dbReference type="NCBI Taxonomy" id="128206"/>
    <lineage>
        <taxon>Eukaryota</taxon>
        <taxon>Viridiplantae</taxon>
        <taxon>Streptophyta</taxon>
        <taxon>Embryophyta</taxon>
        <taxon>Bryophyta</taxon>
        <taxon>Sphagnophytina</taxon>
        <taxon>Sphagnopsida</taxon>
        <taxon>Sphagnales</taxon>
        <taxon>Sphagnaceae</taxon>
        <taxon>Sphagnum</taxon>
    </lineage>
</organism>
<accession>A0ABP0WPI0</accession>
<evidence type="ECO:0000313" key="3">
    <source>
        <dbReference type="Proteomes" id="UP001497444"/>
    </source>
</evidence>
<dbReference type="Proteomes" id="UP001497444">
    <property type="component" value="Chromosome 2"/>
</dbReference>
<feature type="non-terminal residue" evidence="2">
    <location>
        <position position="1"/>
    </location>
</feature>
<feature type="compositionally biased region" description="Acidic residues" evidence="1">
    <location>
        <begin position="83"/>
        <end position="94"/>
    </location>
</feature>
<name>A0ABP0WPI0_9BRYO</name>
<proteinExistence type="predicted"/>
<reference evidence="2 3" key="1">
    <citation type="submission" date="2024-02" db="EMBL/GenBank/DDBJ databases">
        <authorList>
            <consortium name="ELIXIR-Norway"/>
            <consortium name="Elixir Norway"/>
        </authorList>
    </citation>
    <scope>NUCLEOTIDE SEQUENCE [LARGE SCALE GENOMIC DNA]</scope>
</reference>
<protein>
    <submittedName>
        <fullName evidence="2">Uncharacterized protein</fullName>
    </submittedName>
</protein>